<dbReference type="EMBL" id="KN742480">
    <property type="protein sequence ID" value="KIH52917.1"/>
    <property type="molecule type" value="Genomic_DNA"/>
</dbReference>
<evidence type="ECO:0000313" key="2">
    <source>
        <dbReference type="Proteomes" id="UP000054047"/>
    </source>
</evidence>
<sequence>MVAGVLKTAANGFHPNFRRSEMTSGRDYVREKMPILGFGTYQVSWSIFFWVREDIFITSKVSQANQGTDLARKSIKK</sequence>
<protein>
    <submittedName>
        <fullName evidence="1">Uncharacterized protein</fullName>
    </submittedName>
</protein>
<dbReference type="Proteomes" id="UP000054047">
    <property type="component" value="Unassembled WGS sequence"/>
</dbReference>
<organism evidence="1 2">
    <name type="scientific">Ancylostoma duodenale</name>
    <dbReference type="NCBI Taxonomy" id="51022"/>
    <lineage>
        <taxon>Eukaryota</taxon>
        <taxon>Metazoa</taxon>
        <taxon>Ecdysozoa</taxon>
        <taxon>Nematoda</taxon>
        <taxon>Chromadorea</taxon>
        <taxon>Rhabditida</taxon>
        <taxon>Rhabditina</taxon>
        <taxon>Rhabditomorpha</taxon>
        <taxon>Strongyloidea</taxon>
        <taxon>Ancylostomatidae</taxon>
        <taxon>Ancylostomatinae</taxon>
        <taxon>Ancylostoma</taxon>
    </lineage>
</organism>
<dbReference type="AlphaFoldDB" id="A0A0C2CT02"/>
<gene>
    <name evidence="1" type="ORF">ANCDUO_16972</name>
</gene>
<proteinExistence type="predicted"/>
<name>A0A0C2CT02_9BILA</name>
<keyword evidence="2" id="KW-1185">Reference proteome</keyword>
<evidence type="ECO:0000313" key="1">
    <source>
        <dbReference type="EMBL" id="KIH52917.1"/>
    </source>
</evidence>
<accession>A0A0C2CT02</accession>
<reference evidence="1 2" key="1">
    <citation type="submission" date="2013-12" db="EMBL/GenBank/DDBJ databases">
        <title>Draft genome of the parsitic nematode Ancylostoma duodenale.</title>
        <authorList>
            <person name="Mitreva M."/>
        </authorList>
    </citation>
    <scope>NUCLEOTIDE SEQUENCE [LARGE SCALE GENOMIC DNA]</scope>
    <source>
        <strain evidence="1 2">Zhejiang</strain>
    </source>
</reference>